<keyword evidence="2" id="KW-1185">Reference proteome</keyword>
<sequence>MGNVGSKKMKLTKSSGWHASASLEPRFLPVMNQRNVKAEGDGSSCCHYGPRSDHVAQPLTLRIRSVSIHSYLKESRRSYSTLAKYRNTQSEAGLNYSSAIQDVLIKEIKRCTDKTKMEQLMNASFNLDRAWTTKAARTHSAGWKFVHDWEDELAHIFERGMYEKL</sequence>
<dbReference type="EMBL" id="JBHFEH010000002">
    <property type="protein sequence ID" value="KAL2058491.1"/>
    <property type="molecule type" value="Genomic_DNA"/>
</dbReference>
<reference evidence="1 2" key="1">
    <citation type="submission" date="2024-09" db="EMBL/GenBank/DDBJ databases">
        <title>Rethinking Asexuality: The Enigmatic Case of Functional Sexual Genes in Lepraria (Stereocaulaceae).</title>
        <authorList>
            <person name="Doellman M."/>
            <person name="Sun Y."/>
            <person name="Barcenas-Pena A."/>
            <person name="Lumbsch H.T."/>
            <person name="Grewe F."/>
        </authorList>
    </citation>
    <scope>NUCLEOTIDE SEQUENCE [LARGE SCALE GENOMIC DNA]</scope>
    <source>
        <strain evidence="1 2">Grewe 0041</strain>
    </source>
</reference>
<protein>
    <submittedName>
        <fullName evidence="1">Uncharacterized protein</fullName>
    </submittedName>
</protein>
<evidence type="ECO:0000313" key="2">
    <source>
        <dbReference type="Proteomes" id="UP001590951"/>
    </source>
</evidence>
<name>A0ABR4BN85_9LECA</name>
<comment type="caution">
    <text evidence="1">The sequence shown here is derived from an EMBL/GenBank/DDBJ whole genome shotgun (WGS) entry which is preliminary data.</text>
</comment>
<gene>
    <name evidence="1" type="ORF">ABVK25_001219</name>
</gene>
<proteinExistence type="predicted"/>
<organism evidence="1 2">
    <name type="scientific">Lepraria finkii</name>
    <dbReference type="NCBI Taxonomy" id="1340010"/>
    <lineage>
        <taxon>Eukaryota</taxon>
        <taxon>Fungi</taxon>
        <taxon>Dikarya</taxon>
        <taxon>Ascomycota</taxon>
        <taxon>Pezizomycotina</taxon>
        <taxon>Lecanoromycetes</taxon>
        <taxon>OSLEUM clade</taxon>
        <taxon>Lecanoromycetidae</taxon>
        <taxon>Lecanorales</taxon>
        <taxon>Lecanorineae</taxon>
        <taxon>Stereocaulaceae</taxon>
        <taxon>Lepraria</taxon>
    </lineage>
</organism>
<evidence type="ECO:0000313" key="1">
    <source>
        <dbReference type="EMBL" id="KAL2058491.1"/>
    </source>
</evidence>
<accession>A0ABR4BN85</accession>
<dbReference type="Proteomes" id="UP001590951">
    <property type="component" value="Unassembled WGS sequence"/>
</dbReference>